<feature type="region of interest" description="Disordered" evidence="3">
    <location>
        <begin position="1"/>
        <end position="40"/>
    </location>
</feature>
<feature type="compositionally biased region" description="Polar residues" evidence="3">
    <location>
        <begin position="1"/>
        <end position="21"/>
    </location>
</feature>
<reference evidence="4 5" key="1">
    <citation type="submission" date="2024-04" db="EMBL/GenBank/DDBJ databases">
        <authorList>
            <person name="Waldvogel A.-M."/>
            <person name="Schoenle A."/>
        </authorList>
    </citation>
    <scope>NUCLEOTIDE SEQUENCE [LARGE SCALE GENOMIC DNA]</scope>
</reference>
<keyword evidence="1" id="KW-0433">Leucine-rich repeat</keyword>
<keyword evidence="2" id="KW-0677">Repeat</keyword>
<organism evidence="4 5">
    <name type="scientific">Knipowitschia caucasica</name>
    <name type="common">Caucasian dwarf goby</name>
    <name type="synonym">Pomatoschistus caucasicus</name>
    <dbReference type="NCBI Taxonomy" id="637954"/>
    <lineage>
        <taxon>Eukaryota</taxon>
        <taxon>Metazoa</taxon>
        <taxon>Chordata</taxon>
        <taxon>Craniata</taxon>
        <taxon>Vertebrata</taxon>
        <taxon>Euteleostomi</taxon>
        <taxon>Actinopterygii</taxon>
        <taxon>Neopterygii</taxon>
        <taxon>Teleostei</taxon>
        <taxon>Neoteleostei</taxon>
        <taxon>Acanthomorphata</taxon>
        <taxon>Gobiaria</taxon>
        <taxon>Gobiiformes</taxon>
        <taxon>Gobioidei</taxon>
        <taxon>Gobiidae</taxon>
        <taxon>Gobiinae</taxon>
        <taxon>Knipowitschia</taxon>
    </lineage>
</organism>
<dbReference type="InterPro" id="IPR043136">
    <property type="entry name" value="B30.2/SPRY_sf"/>
</dbReference>
<evidence type="ECO:0000256" key="1">
    <source>
        <dbReference type="ARBA" id="ARBA00022614"/>
    </source>
</evidence>
<evidence type="ECO:0000313" key="4">
    <source>
        <dbReference type="EMBL" id="CAL1568998.1"/>
    </source>
</evidence>
<dbReference type="PANTHER" id="PTHR24106">
    <property type="entry name" value="NACHT, LRR AND CARD DOMAINS-CONTAINING"/>
    <property type="match status" value="1"/>
</dbReference>
<accession>A0AAV2IWL4</accession>
<dbReference type="AlphaFoldDB" id="A0AAV2IWL4"/>
<proteinExistence type="predicted"/>
<dbReference type="InterPro" id="IPR013320">
    <property type="entry name" value="ConA-like_dom_sf"/>
</dbReference>
<dbReference type="SUPFAM" id="SSF49899">
    <property type="entry name" value="Concanavalin A-like lectins/glucanases"/>
    <property type="match status" value="1"/>
</dbReference>
<dbReference type="SMART" id="SM00368">
    <property type="entry name" value="LRR_RI"/>
    <property type="match status" value="4"/>
</dbReference>
<dbReference type="Proteomes" id="UP001497482">
    <property type="component" value="Chromosome 1"/>
</dbReference>
<evidence type="ECO:0000256" key="2">
    <source>
        <dbReference type="ARBA" id="ARBA00022737"/>
    </source>
</evidence>
<dbReference type="Gene3D" id="3.80.10.10">
    <property type="entry name" value="Ribonuclease Inhibitor"/>
    <property type="match status" value="1"/>
</dbReference>
<dbReference type="Gene3D" id="2.60.120.920">
    <property type="match status" value="1"/>
</dbReference>
<evidence type="ECO:0000313" key="5">
    <source>
        <dbReference type="Proteomes" id="UP001497482"/>
    </source>
</evidence>
<name>A0AAV2IWL4_KNICA</name>
<sequence>MFSTNSSPSSKPGQSNESCGDQSMIIRDDFKPQAFSPTPHTTAATIHSELSADKDYKLRTPHDPIEEQRDFAQNIQAELECELKSQWLQDAVSSKVKSELRNYNKALSSGSCQIQMNEGQLLHDSIRNLTTHVLREKSERLADYFKKVFSDSTEEVLLRLLPVVRVSTKAIVNASPMTERSCTSLSSVLFCPSSCLQELDLSNNVLTDPMVELLFQGLNTSPCTLEILCLRNCSLSTRSCEVLAPVLTSPSLSLVELDLTNNDLMDSGVGLLSEELRKPQCHLEKLILSGCMLTEKSSSILATVMDFNPQHLKFLDLSFNNLSETGEKLLTMRIEDPANRLEKLIMEPGGEIYLKPGLKKYSCQLLLDPTTVNKMLKISDNQKSVIRKVAVYLDCLEGCVTFYKVSGEELVLLHTFNTMFNEPLFMGIGLWSPLSSSTLCD</sequence>
<protein>
    <submittedName>
        <fullName evidence="4">Uncharacterized protein</fullName>
    </submittedName>
</protein>
<dbReference type="EMBL" id="OZ035823">
    <property type="protein sequence ID" value="CAL1568998.1"/>
    <property type="molecule type" value="Genomic_DNA"/>
</dbReference>
<dbReference type="InterPro" id="IPR051261">
    <property type="entry name" value="NLR"/>
</dbReference>
<dbReference type="InterPro" id="IPR001611">
    <property type="entry name" value="Leu-rich_rpt"/>
</dbReference>
<dbReference type="Pfam" id="PF13516">
    <property type="entry name" value="LRR_6"/>
    <property type="match status" value="3"/>
</dbReference>
<dbReference type="InterPro" id="IPR032675">
    <property type="entry name" value="LRR_dom_sf"/>
</dbReference>
<evidence type="ECO:0000256" key="3">
    <source>
        <dbReference type="SAM" id="MobiDB-lite"/>
    </source>
</evidence>
<dbReference type="SUPFAM" id="SSF52047">
    <property type="entry name" value="RNI-like"/>
    <property type="match status" value="1"/>
</dbReference>
<keyword evidence="5" id="KW-1185">Reference proteome</keyword>
<gene>
    <name evidence="4" type="ORF">KC01_LOCUS1512</name>
</gene>